<evidence type="ECO:0008006" key="4">
    <source>
        <dbReference type="Google" id="ProtNLM"/>
    </source>
</evidence>
<dbReference type="PANTHER" id="PTHR23416">
    <property type="entry name" value="SIALIC ACID SYNTHASE-RELATED"/>
    <property type="match status" value="1"/>
</dbReference>
<keyword evidence="2" id="KW-0808">Transferase</keyword>
<dbReference type="Gene3D" id="2.160.10.10">
    <property type="entry name" value="Hexapeptide repeat proteins"/>
    <property type="match status" value="1"/>
</dbReference>
<comment type="caution">
    <text evidence="3">The sequence shown here is derived from an EMBL/GenBank/DDBJ whole genome shotgun (WGS) entry which is preliminary data.</text>
</comment>
<evidence type="ECO:0000256" key="2">
    <source>
        <dbReference type="ARBA" id="ARBA00022679"/>
    </source>
</evidence>
<organism evidence="3">
    <name type="scientific">mine drainage metagenome</name>
    <dbReference type="NCBI Taxonomy" id="410659"/>
    <lineage>
        <taxon>unclassified sequences</taxon>
        <taxon>metagenomes</taxon>
        <taxon>ecological metagenomes</taxon>
    </lineage>
</organism>
<dbReference type="PANTHER" id="PTHR23416:SF23">
    <property type="entry name" value="ACETYLTRANSFERASE C18B11.09C-RELATED"/>
    <property type="match status" value="1"/>
</dbReference>
<dbReference type="EMBL" id="CABQ01000232">
    <property type="protein sequence ID" value="CBI08530.1"/>
    <property type="molecule type" value="Genomic_DNA"/>
</dbReference>
<sequence length="249" mass="28035">MVAKPENTLTQAHPPEPLPEAEEIYRRWIAHLNDEFTRHQAAERRAEIVRDQLFQIYLGRPHGGKANLTLTSELPLNVQQFSLDPNNITLEAEHYSDVDAERFARNKPLLWFWLMFDRSPIGLNHWLGIRFRCMLGRHLFAHMGRGVRIDHGVELTYGYNLSIEDGAIVRQRALLDDRAAIHLCAGAVIGTYARIYTHTHDAQDFDRVVFAPTTIGARARVGAHTVLLAGANLREGAIVGPHGTAQGQV</sequence>
<dbReference type="GO" id="GO:0005829">
    <property type="term" value="C:cytosol"/>
    <property type="evidence" value="ECO:0007669"/>
    <property type="project" value="TreeGrafter"/>
</dbReference>
<protein>
    <recommendedName>
        <fullName evidence="4">Acyltransferase</fullName>
    </recommendedName>
</protein>
<evidence type="ECO:0000256" key="1">
    <source>
        <dbReference type="ARBA" id="ARBA00007274"/>
    </source>
</evidence>
<proteinExistence type="inferred from homology"/>
<dbReference type="InterPro" id="IPR011004">
    <property type="entry name" value="Trimer_LpxA-like_sf"/>
</dbReference>
<reference evidence="3" key="1">
    <citation type="submission" date="2009-10" db="EMBL/GenBank/DDBJ databases">
        <title>Diversity of trophic interactions inside an arsenic-rich microbial ecosystem.</title>
        <authorList>
            <person name="Bertin P.N."/>
            <person name="Heinrich-Salmeron A."/>
            <person name="Pelletier E."/>
            <person name="Goulhen-Chollet F."/>
            <person name="Arsene-Ploetze F."/>
            <person name="Gallien S."/>
            <person name="Calteau A."/>
            <person name="Vallenet D."/>
            <person name="Casiot C."/>
            <person name="Chane-Woon-Ming B."/>
            <person name="Giloteaux L."/>
            <person name="Barakat M."/>
            <person name="Bonnefoy V."/>
            <person name="Bruneel O."/>
            <person name="Chandler M."/>
            <person name="Cleiss J."/>
            <person name="Duran R."/>
            <person name="Elbaz-Poulichet F."/>
            <person name="Fonknechten N."/>
            <person name="Lauga B."/>
            <person name="Mornico D."/>
            <person name="Ortet P."/>
            <person name="Schaeffer C."/>
            <person name="Siguier P."/>
            <person name="Alexander Thil Smith A."/>
            <person name="Van Dorsselaer A."/>
            <person name="Weissenbach J."/>
            <person name="Medigue C."/>
            <person name="Le Paslier D."/>
        </authorList>
    </citation>
    <scope>NUCLEOTIDE SEQUENCE</scope>
</reference>
<gene>
    <name evidence="3" type="ORF">CARN6_2004</name>
</gene>
<dbReference type="GO" id="GO:0008374">
    <property type="term" value="F:O-acyltransferase activity"/>
    <property type="evidence" value="ECO:0007669"/>
    <property type="project" value="TreeGrafter"/>
</dbReference>
<evidence type="ECO:0000313" key="3">
    <source>
        <dbReference type="EMBL" id="CBI08530.1"/>
    </source>
</evidence>
<comment type="similarity">
    <text evidence="1">Belongs to the transferase hexapeptide repeat family.</text>
</comment>
<name>E6QMQ9_9ZZZZ</name>
<dbReference type="SUPFAM" id="SSF51161">
    <property type="entry name" value="Trimeric LpxA-like enzymes"/>
    <property type="match status" value="1"/>
</dbReference>
<accession>E6QMQ9</accession>
<dbReference type="AlphaFoldDB" id="E6QMQ9"/>
<dbReference type="InterPro" id="IPR051159">
    <property type="entry name" value="Hexapeptide_acetyltransf"/>
</dbReference>